<dbReference type="Proteomes" id="UP000316030">
    <property type="component" value="Unassembled WGS sequence"/>
</dbReference>
<keyword evidence="3" id="KW-1185">Reference proteome</keyword>
<dbReference type="AlphaFoldDB" id="A0A521B0S7"/>
<sequence length="412" mass="44520">MERVTPEQQGMDAGRLARIGAWMDRYVDARKYPGCSVLVARGGKEVYHHATGLRDIERNLPFERDTVARIYSMTKPVTSVAILMLAERGLFHLDAPVSEFIPAFRDMTCLLPGAVDIGQVKACATPTLHHLLTHTSGLSYPFNPGLLPAVMNDVDILFKPDQGSLEAMANKVADLPLAFEPGARWEYSVSIDILGRVVEVVSGKSLAEFFADEITGPLGMTETAFSVVPQGRDRFAALYTPLAGDAMALNSAQKGAETLRRVDDPQTSPFLEASMHSGGGGLTGTLDDYMKFTEMLRRGGELGARLLSPKTVDFMRRNHLRGDIASMGPASFAEQPMEGMGFGLGGSVVLEPGRTRVPSSVGDFSWGGMASTFFWTDPVLDLSVVFFTQLSPSSSYPARAELKALIHGAVVA</sequence>
<dbReference type="Gene3D" id="3.40.710.10">
    <property type="entry name" value="DD-peptidase/beta-lactamase superfamily"/>
    <property type="match status" value="1"/>
</dbReference>
<dbReference type="PANTHER" id="PTHR43283">
    <property type="entry name" value="BETA-LACTAMASE-RELATED"/>
    <property type="match status" value="1"/>
</dbReference>
<evidence type="ECO:0000259" key="1">
    <source>
        <dbReference type="Pfam" id="PF00144"/>
    </source>
</evidence>
<evidence type="ECO:0000313" key="3">
    <source>
        <dbReference type="Proteomes" id="UP000316030"/>
    </source>
</evidence>
<name>A0A521B0S7_9RHOB</name>
<dbReference type="InterPro" id="IPR001466">
    <property type="entry name" value="Beta-lactam-related"/>
</dbReference>
<dbReference type="Pfam" id="PF00144">
    <property type="entry name" value="Beta-lactamase"/>
    <property type="match status" value="1"/>
</dbReference>
<protein>
    <submittedName>
        <fullName evidence="2">CubicO group peptidase, beta-lactamase class C family</fullName>
    </submittedName>
</protein>
<gene>
    <name evidence="2" type="ORF">SAMN06265173_1022</name>
</gene>
<dbReference type="SUPFAM" id="SSF56601">
    <property type="entry name" value="beta-lactamase/transpeptidase-like"/>
    <property type="match status" value="1"/>
</dbReference>
<reference evidence="2 3" key="1">
    <citation type="submission" date="2017-05" db="EMBL/GenBank/DDBJ databases">
        <authorList>
            <person name="Varghese N."/>
            <person name="Submissions S."/>
        </authorList>
    </citation>
    <scope>NUCLEOTIDE SEQUENCE [LARGE SCALE GENOMIC DNA]</scope>
    <source>
        <strain evidence="2 3">DSM 29506</strain>
    </source>
</reference>
<feature type="domain" description="Beta-lactamase-related" evidence="1">
    <location>
        <begin position="22"/>
        <end position="405"/>
    </location>
</feature>
<dbReference type="InterPro" id="IPR050789">
    <property type="entry name" value="Diverse_Enzym_Activities"/>
</dbReference>
<organism evidence="2 3">
    <name type="scientific">Thalassovita litoralis</name>
    <dbReference type="NCBI Taxonomy" id="1010611"/>
    <lineage>
        <taxon>Bacteria</taxon>
        <taxon>Pseudomonadati</taxon>
        <taxon>Pseudomonadota</taxon>
        <taxon>Alphaproteobacteria</taxon>
        <taxon>Rhodobacterales</taxon>
        <taxon>Roseobacteraceae</taxon>
        <taxon>Thalassovita</taxon>
    </lineage>
</organism>
<dbReference type="PANTHER" id="PTHR43283:SF3">
    <property type="entry name" value="BETA-LACTAMASE FAMILY PROTEIN (AFU_ORTHOLOGUE AFUA_5G07500)"/>
    <property type="match status" value="1"/>
</dbReference>
<proteinExistence type="predicted"/>
<dbReference type="EMBL" id="FXTO01000002">
    <property type="protein sequence ID" value="SMO40611.1"/>
    <property type="molecule type" value="Genomic_DNA"/>
</dbReference>
<accession>A0A521B0S7</accession>
<evidence type="ECO:0000313" key="2">
    <source>
        <dbReference type="EMBL" id="SMO40611.1"/>
    </source>
</evidence>
<dbReference type="InterPro" id="IPR012338">
    <property type="entry name" value="Beta-lactam/transpept-like"/>
</dbReference>